<protein>
    <recommendedName>
        <fullName evidence="4">LysR substrate-binding domain-containing protein</fullName>
    </recommendedName>
</protein>
<dbReference type="Proteomes" id="UP000321424">
    <property type="component" value="Unassembled WGS sequence"/>
</dbReference>
<dbReference type="RefSeq" id="WP_147144263.1">
    <property type="nucleotide sequence ID" value="NZ_BJXA01000152.1"/>
</dbReference>
<evidence type="ECO:0000313" key="3">
    <source>
        <dbReference type="Proteomes" id="UP000321424"/>
    </source>
</evidence>
<keyword evidence="3" id="KW-1185">Reference proteome</keyword>
<accession>A0A511MUK5</accession>
<sequence length="113" mass="12656">MNYGGTHGPNPKRHRLAHRVPALPRDLPFTTPSGRPIPRGKPATNPDDLIDWVGNGDIIHPFPAHVLYHWGVTHVRWIPITDMPPLPYALVWRTESEPVRALAKVIDDLSDAP</sequence>
<feature type="region of interest" description="Disordered" evidence="1">
    <location>
        <begin position="1"/>
        <end position="45"/>
    </location>
</feature>
<dbReference type="OrthoDB" id="79118at2"/>
<comment type="caution">
    <text evidence="2">The sequence shown here is derived from an EMBL/GenBank/DDBJ whole genome shotgun (WGS) entry which is preliminary data.</text>
</comment>
<dbReference type="AlphaFoldDB" id="A0A511MUK5"/>
<reference evidence="2 3" key="1">
    <citation type="submission" date="2019-07" db="EMBL/GenBank/DDBJ databases">
        <title>Whole genome shotgun sequence of Nocardia ninae NBRC 108245.</title>
        <authorList>
            <person name="Hosoyama A."/>
            <person name="Uohara A."/>
            <person name="Ohji S."/>
            <person name="Ichikawa N."/>
        </authorList>
    </citation>
    <scope>NUCLEOTIDE SEQUENCE [LARGE SCALE GENOMIC DNA]</scope>
    <source>
        <strain evidence="2 3">NBRC 108245</strain>
    </source>
</reference>
<name>A0A511MUK5_9NOCA</name>
<dbReference type="EMBL" id="BJXA01000152">
    <property type="protein sequence ID" value="GEM44270.1"/>
    <property type="molecule type" value="Genomic_DNA"/>
</dbReference>
<gene>
    <name evidence="2" type="ORF">NN4_87890</name>
</gene>
<evidence type="ECO:0000256" key="1">
    <source>
        <dbReference type="SAM" id="MobiDB-lite"/>
    </source>
</evidence>
<evidence type="ECO:0000313" key="2">
    <source>
        <dbReference type="EMBL" id="GEM44270.1"/>
    </source>
</evidence>
<organism evidence="2 3">
    <name type="scientific">Nocardia ninae NBRC 108245</name>
    <dbReference type="NCBI Taxonomy" id="1210091"/>
    <lineage>
        <taxon>Bacteria</taxon>
        <taxon>Bacillati</taxon>
        <taxon>Actinomycetota</taxon>
        <taxon>Actinomycetes</taxon>
        <taxon>Mycobacteriales</taxon>
        <taxon>Nocardiaceae</taxon>
        <taxon>Nocardia</taxon>
    </lineage>
</organism>
<proteinExistence type="predicted"/>
<evidence type="ECO:0008006" key="4">
    <source>
        <dbReference type="Google" id="ProtNLM"/>
    </source>
</evidence>